<evidence type="ECO:0000256" key="2">
    <source>
        <dbReference type="ARBA" id="ARBA00022741"/>
    </source>
</evidence>
<feature type="compositionally biased region" description="Acidic residues" evidence="5">
    <location>
        <begin position="80"/>
        <end position="94"/>
    </location>
</feature>
<dbReference type="InterPro" id="IPR027417">
    <property type="entry name" value="P-loop_NTPase"/>
</dbReference>
<keyword evidence="7" id="KW-1185">Reference proteome</keyword>
<dbReference type="PANTHER" id="PTHR45709">
    <property type="entry name" value="LARGE SUBUNIT GTPASE 1 HOMOLOG-RELATED"/>
    <property type="match status" value="1"/>
</dbReference>
<feature type="non-terminal residue" evidence="6">
    <location>
        <position position="106"/>
    </location>
</feature>
<evidence type="ECO:0000256" key="4">
    <source>
        <dbReference type="ARBA" id="ARBA00023134"/>
    </source>
</evidence>
<evidence type="ECO:0000313" key="7">
    <source>
        <dbReference type="Proteomes" id="UP000001593"/>
    </source>
</evidence>
<proteinExistence type="predicted"/>
<accession>A7TB99</accession>
<dbReference type="PANTHER" id="PTHR45709:SF2">
    <property type="entry name" value="LARGE SUBUNIT GTPASE 1 HOMOLOG"/>
    <property type="match status" value="1"/>
</dbReference>
<feature type="region of interest" description="Disordered" evidence="5">
    <location>
        <begin position="53"/>
        <end position="106"/>
    </location>
</feature>
<protein>
    <submittedName>
        <fullName evidence="6">Uncharacterized protein</fullName>
    </submittedName>
</protein>
<dbReference type="eggNOG" id="KOG1424">
    <property type="taxonomic scope" value="Eukaryota"/>
</dbReference>
<dbReference type="Gene3D" id="3.40.50.300">
    <property type="entry name" value="P-loop containing nucleotide triphosphate hydrolases"/>
    <property type="match status" value="1"/>
</dbReference>
<dbReference type="PhylomeDB" id="A7TB99"/>
<dbReference type="EMBL" id="DS474966">
    <property type="protein sequence ID" value="EDO26710.1"/>
    <property type="molecule type" value="Genomic_DNA"/>
</dbReference>
<evidence type="ECO:0000256" key="1">
    <source>
        <dbReference type="ARBA" id="ARBA00022490"/>
    </source>
</evidence>
<dbReference type="KEGG" id="nve:5525086"/>
<feature type="non-terminal residue" evidence="6">
    <location>
        <position position="1"/>
    </location>
</feature>
<dbReference type="GO" id="GO:0003924">
    <property type="term" value="F:GTPase activity"/>
    <property type="evidence" value="ECO:0007669"/>
    <property type="project" value="InterPro"/>
</dbReference>
<dbReference type="Proteomes" id="UP000001593">
    <property type="component" value="Unassembled WGS sequence"/>
</dbReference>
<dbReference type="InterPro" id="IPR043358">
    <property type="entry name" value="GNL1-like"/>
</dbReference>
<keyword evidence="4" id="KW-0342">GTP-binding</keyword>
<sequence>AVYVKEVNPLKANLLLINKADYLTPSQRLKWAEYYKSRNIQVAFWSALADNERLSKEQEKSREDFTQEADSTEEKKEKIDESEEDKDESEDEKDPSEQLSNLSIES</sequence>
<reference evidence="6 7" key="1">
    <citation type="journal article" date="2007" name="Science">
        <title>Sea anemone genome reveals ancestral eumetazoan gene repertoire and genomic organization.</title>
        <authorList>
            <person name="Putnam N.H."/>
            <person name="Srivastava M."/>
            <person name="Hellsten U."/>
            <person name="Dirks B."/>
            <person name="Chapman J."/>
            <person name="Salamov A."/>
            <person name="Terry A."/>
            <person name="Shapiro H."/>
            <person name="Lindquist E."/>
            <person name="Kapitonov V.V."/>
            <person name="Jurka J."/>
            <person name="Genikhovich G."/>
            <person name="Grigoriev I.V."/>
            <person name="Lucas S.M."/>
            <person name="Steele R.E."/>
            <person name="Finnerty J.R."/>
            <person name="Technau U."/>
            <person name="Martindale M.Q."/>
            <person name="Rokhsar D.S."/>
        </authorList>
    </citation>
    <scope>NUCLEOTIDE SEQUENCE [LARGE SCALE GENOMIC DNA]</scope>
    <source>
        <strain evidence="7">CH2 X CH6</strain>
    </source>
</reference>
<dbReference type="InParanoid" id="A7TB99"/>
<keyword evidence="3" id="KW-0378">Hydrolase</keyword>
<keyword evidence="1" id="KW-0963">Cytoplasm</keyword>
<organism evidence="6 7">
    <name type="scientific">Nematostella vectensis</name>
    <name type="common">Starlet sea anemone</name>
    <dbReference type="NCBI Taxonomy" id="45351"/>
    <lineage>
        <taxon>Eukaryota</taxon>
        <taxon>Metazoa</taxon>
        <taxon>Cnidaria</taxon>
        <taxon>Anthozoa</taxon>
        <taxon>Hexacorallia</taxon>
        <taxon>Actiniaria</taxon>
        <taxon>Edwardsiidae</taxon>
        <taxon>Nematostella</taxon>
    </lineage>
</organism>
<gene>
    <name evidence="6" type="ORF">NEMVEDRAFT_v1g224794</name>
</gene>
<feature type="compositionally biased region" description="Basic and acidic residues" evidence="5">
    <location>
        <begin position="53"/>
        <end position="65"/>
    </location>
</feature>
<dbReference type="STRING" id="45351.A7TB99"/>
<name>A7TB99_NEMVE</name>
<evidence type="ECO:0000313" key="6">
    <source>
        <dbReference type="EMBL" id="EDO26710.1"/>
    </source>
</evidence>
<dbReference type="HOGENOM" id="CLU_2229887_0_0_1"/>
<dbReference type="GO" id="GO:0005525">
    <property type="term" value="F:GTP binding"/>
    <property type="evidence" value="ECO:0007669"/>
    <property type="project" value="UniProtKB-KW"/>
</dbReference>
<evidence type="ECO:0000256" key="3">
    <source>
        <dbReference type="ARBA" id="ARBA00022801"/>
    </source>
</evidence>
<dbReference type="AlphaFoldDB" id="A7TB99"/>
<keyword evidence="2" id="KW-0547">Nucleotide-binding</keyword>
<evidence type="ECO:0000256" key="5">
    <source>
        <dbReference type="SAM" id="MobiDB-lite"/>
    </source>
</evidence>